<dbReference type="FunFam" id="1.25.40.10:FF:000020">
    <property type="entry name" value="Stress-induced phosphoprotein 1"/>
    <property type="match status" value="1"/>
</dbReference>
<dbReference type="EMBL" id="HBNS01002168">
    <property type="protein sequence ID" value="CAE4581394.1"/>
    <property type="molecule type" value="Transcribed_RNA"/>
</dbReference>
<dbReference type="PANTHER" id="PTHR22904:SF523">
    <property type="entry name" value="STRESS-INDUCED-PHOSPHOPROTEIN 1"/>
    <property type="match status" value="1"/>
</dbReference>
<evidence type="ECO:0000256" key="4">
    <source>
        <dbReference type="ARBA" id="ARBA00022737"/>
    </source>
</evidence>
<organism evidence="13">
    <name type="scientific">Ditylum brightwellii</name>
    <dbReference type="NCBI Taxonomy" id="49249"/>
    <lineage>
        <taxon>Eukaryota</taxon>
        <taxon>Sar</taxon>
        <taxon>Stramenopiles</taxon>
        <taxon>Ochrophyta</taxon>
        <taxon>Bacillariophyta</taxon>
        <taxon>Mediophyceae</taxon>
        <taxon>Lithodesmiophycidae</taxon>
        <taxon>Lithodesmiales</taxon>
        <taxon>Lithodesmiaceae</taxon>
        <taxon>Ditylum</taxon>
    </lineage>
</organism>
<dbReference type="AlphaFoldDB" id="A0A6V2AJX7"/>
<name>A0A6V2AJX7_9STRA</name>
<dbReference type="SUPFAM" id="SSF46579">
    <property type="entry name" value="Prefoldin"/>
    <property type="match status" value="1"/>
</dbReference>
<accession>A0A6V2AJX7</accession>
<dbReference type="SMART" id="SM00028">
    <property type="entry name" value="TPR"/>
    <property type="match status" value="3"/>
</dbReference>
<evidence type="ECO:0000256" key="2">
    <source>
        <dbReference type="ARBA" id="ARBA00008045"/>
    </source>
</evidence>
<evidence type="ECO:0000256" key="9">
    <source>
        <dbReference type="ARBA" id="ARBA00076447"/>
    </source>
</evidence>
<feature type="compositionally biased region" description="Low complexity" evidence="12">
    <location>
        <begin position="132"/>
        <end position="142"/>
    </location>
</feature>
<dbReference type="SUPFAM" id="SSF48452">
    <property type="entry name" value="TPR-like"/>
    <property type="match status" value="1"/>
</dbReference>
<comment type="function">
    <text evidence="6">Acts as a co-chaperone and mediates the association of the chaperones HSP70 and HSP90 probably facilitating substrate transfer from HSP70 to HSP90. Stimulates HSP70 ATPase activity and, in contrast, inhibits HSP90 ATPase activity.</text>
</comment>
<keyword evidence="11" id="KW-0175">Coiled coil</keyword>
<sequence length="267" mass="29711">MSNPKAEEKKELGNKAFGSKSYDEAIKHYTEAIQLDATNHVYFSNRSASHGGKGDWADAATDAKECIKLNPSFVKGYYRLATAQTELGNWDAAIATIKQGMNVEPDNSQLSKLLRQVKAKRANAKRAASAASAAANTASNTSGVGPTTSFASTTDRELLDLQEQFITSNREYNTVKANIHKSQREVKMNELTKAELETIPVTEDAKMYRGIGKMFMLSTRGDIMNHLDTCVEEESKREESLKNKAEYLERKMKSQQLNIQELTKSKE</sequence>
<evidence type="ECO:0000256" key="10">
    <source>
        <dbReference type="PROSITE-ProRule" id="PRU00339"/>
    </source>
</evidence>
<dbReference type="GO" id="GO:0016272">
    <property type="term" value="C:prefoldin complex"/>
    <property type="evidence" value="ECO:0007669"/>
    <property type="project" value="InterPro"/>
</dbReference>
<evidence type="ECO:0000313" key="13">
    <source>
        <dbReference type="EMBL" id="CAD9348377.1"/>
    </source>
</evidence>
<reference evidence="13" key="1">
    <citation type="submission" date="2021-01" db="EMBL/GenBank/DDBJ databases">
        <authorList>
            <person name="Corre E."/>
            <person name="Pelletier E."/>
            <person name="Niang G."/>
            <person name="Scheremetjew M."/>
            <person name="Finn R."/>
            <person name="Kale V."/>
            <person name="Holt S."/>
            <person name="Cochrane G."/>
            <person name="Meng A."/>
            <person name="Brown T."/>
            <person name="Cohen L."/>
        </authorList>
    </citation>
    <scope>NUCLEOTIDE SEQUENCE</scope>
    <source>
        <strain evidence="14">GSO104</strain>
        <strain evidence="13">Pop2</strain>
    </source>
</reference>
<dbReference type="PROSITE" id="PS50005">
    <property type="entry name" value="TPR"/>
    <property type="match status" value="2"/>
</dbReference>
<dbReference type="Gene3D" id="1.25.40.10">
    <property type="entry name" value="Tetratricopeptide repeat domain"/>
    <property type="match status" value="1"/>
</dbReference>
<dbReference type="InterPro" id="IPR011990">
    <property type="entry name" value="TPR-like_helical_dom_sf"/>
</dbReference>
<protein>
    <recommendedName>
        <fullName evidence="8">Hsp70-Hsp90 organising protein</fullName>
    </recommendedName>
    <alternativeName>
        <fullName evidence="9">Stress-inducible protein 1</fullName>
    </alternativeName>
</protein>
<feature type="region of interest" description="Disordered" evidence="12">
    <location>
        <begin position="132"/>
        <end position="151"/>
    </location>
</feature>
<dbReference type="EMBL" id="HBGN01031599">
    <property type="protein sequence ID" value="CAD9348377.1"/>
    <property type="molecule type" value="Transcribed_RNA"/>
</dbReference>
<dbReference type="GO" id="GO:0051879">
    <property type="term" value="F:Hsp90 protein binding"/>
    <property type="evidence" value="ECO:0007669"/>
    <property type="project" value="TreeGrafter"/>
</dbReference>
<feature type="repeat" description="TPR" evidence="10">
    <location>
        <begin position="6"/>
        <end position="39"/>
    </location>
</feature>
<evidence type="ECO:0000256" key="11">
    <source>
        <dbReference type="SAM" id="Coils"/>
    </source>
</evidence>
<dbReference type="Pfam" id="PF01920">
    <property type="entry name" value="Prefoldin_2"/>
    <property type="match status" value="1"/>
</dbReference>
<proteinExistence type="inferred from homology"/>
<keyword evidence="4" id="KW-0677">Repeat</keyword>
<evidence type="ECO:0000256" key="3">
    <source>
        <dbReference type="ARBA" id="ARBA00022490"/>
    </source>
</evidence>
<keyword evidence="3" id="KW-0963">Cytoplasm</keyword>
<evidence type="ECO:0000256" key="1">
    <source>
        <dbReference type="ARBA" id="ARBA00004496"/>
    </source>
</evidence>
<dbReference type="InterPro" id="IPR019734">
    <property type="entry name" value="TPR_rpt"/>
</dbReference>
<evidence type="ECO:0000256" key="8">
    <source>
        <dbReference type="ARBA" id="ARBA00074766"/>
    </source>
</evidence>
<dbReference type="GO" id="GO:0051082">
    <property type="term" value="F:unfolded protein binding"/>
    <property type="evidence" value="ECO:0007669"/>
    <property type="project" value="InterPro"/>
</dbReference>
<dbReference type="Gene3D" id="1.10.287.370">
    <property type="match status" value="1"/>
</dbReference>
<feature type="coiled-coil region" evidence="11">
    <location>
        <begin position="231"/>
        <end position="265"/>
    </location>
</feature>
<comment type="subcellular location">
    <subcellularLocation>
        <location evidence="1">Cytoplasm</location>
    </subcellularLocation>
</comment>
<dbReference type="PANTHER" id="PTHR22904">
    <property type="entry name" value="TPR REPEAT CONTAINING PROTEIN"/>
    <property type="match status" value="1"/>
</dbReference>
<keyword evidence="5 10" id="KW-0802">TPR repeat</keyword>
<evidence type="ECO:0000256" key="6">
    <source>
        <dbReference type="ARBA" id="ARBA00056105"/>
    </source>
</evidence>
<dbReference type="InterPro" id="IPR009053">
    <property type="entry name" value="Prefoldin"/>
</dbReference>
<feature type="repeat" description="TPR" evidence="10">
    <location>
        <begin position="74"/>
        <end position="107"/>
    </location>
</feature>
<evidence type="ECO:0000256" key="12">
    <source>
        <dbReference type="SAM" id="MobiDB-lite"/>
    </source>
</evidence>
<gene>
    <name evidence="14" type="ORF">DBRI00130_LOCUS1738</name>
    <name evidence="13" type="ORF">DBRI1063_LOCUS20386</name>
</gene>
<dbReference type="Pfam" id="PF14559">
    <property type="entry name" value="TPR_19"/>
    <property type="match status" value="1"/>
</dbReference>
<evidence type="ECO:0000256" key="7">
    <source>
        <dbReference type="ARBA" id="ARBA00066016"/>
    </source>
</evidence>
<evidence type="ECO:0000313" key="14">
    <source>
        <dbReference type="EMBL" id="CAE4581394.1"/>
    </source>
</evidence>
<dbReference type="GO" id="GO:0006457">
    <property type="term" value="P:protein folding"/>
    <property type="evidence" value="ECO:0007669"/>
    <property type="project" value="InterPro"/>
</dbReference>
<comment type="similarity">
    <text evidence="2">Belongs to the prefoldin subunit beta family.</text>
</comment>
<dbReference type="GO" id="GO:0005737">
    <property type="term" value="C:cytoplasm"/>
    <property type="evidence" value="ECO:0007669"/>
    <property type="project" value="UniProtKB-SubCell"/>
</dbReference>
<evidence type="ECO:0000256" key="5">
    <source>
        <dbReference type="ARBA" id="ARBA00022803"/>
    </source>
</evidence>
<comment type="subunit">
    <text evidence="7">Monomer. Homodimer. Forms a complex composed of HOP and chaperones HSP70 and HSP90; the interaction is stronger in the absence of ATP. Interacts (via TPR 1, 2, 3, 7, 8 and 9 repeats) with HSP70 (via C-terminus); the interaction is direct and is stronger in the absence of ATP. Interacts (via TPR 4, 5 and 6 repeats) with HSP90 (via C-terminus); the interaction is direct.</text>
</comment>
<dbReference type="InterPro" id="IPR002777">
    <property type="entry name" value="PFD_beta-like"/>
</dbReference>